<dbReference type="STRING" id="331648.BST97_07710"/>
<dbReference type="Pfam" id="PF13899">
    <property type="entry name" value="Thioredoxin_7"/>
    <property type="match status" value="1"/>
</dbReference>
<sequence>MKPYNKILILLSIWVLPVQNAFGQTDQVRWISFEELEVSLSIVRHRLADGETRKRKPVFINFYTDWCVYCKKMDRVVFNKADVIKLLNDKYYAVKFNAESRLEIQFSGHVLGNDQVGKSRKPLHQITQLLALRDGEFVAPTMLILNEDFEVEARYFEFLDEDELLEVLKNYD</sequence>
<dbReference type="PANTHER" id="PTHR32234">
    <property type="entry name" value="THIOL:DISULFIDE INTERCHANGE PROTEIN DSBD"/>
    <property type="match status" value="1"/>
</dbReference>
<dbReference type="GO" id="GO:0045454">
    <property type="term" value="P:cell redox homeostasis"/>
    <property type="evidence" value="ECO:0007669"/>
    <property type="project" value="TreeGrafter"/>
</dbReference>
<gene>
    <name evidence="3" type="ORF">BST97_07710</name>
</gene>
<organism evidence="3 4">
    <name type="scientific">Nonlabens spongiae</name>
    <dbReference type="NCBI Taxonomy" id="331648"/>
    <lineage>
        <taxon>Bacteria</taxon>
        <taxon>Pseudomonadati</taxon>
        <taxon>Bacteroidota</taxon>
        <taxon>Flavobacteriia</taxon>
        <taxon>Flavobacteriales</taxon>
        <taxon>Flavobacteriaceae</taxon>
        <taxon>Nonlabens</taxon>
    </lineage>
</organism>
<proteinExistence type="predicted"/>
<dbReference type="Gene3D" id="3.40.30.10">
    <property type="entry name" value="Glutaredoxin"/>
    <property type="match status" value="1"/>
</dbReference>
<dbReference type="PANTHER" id="PTHR32234:SF0">
    <property type="entry name" value="THIOL:DISULFIDE INTERCHANGE PROTEIN DSBD"/>
    <property type="match status" value="1"/>
</dbReference>
<keyword evidence="1" id="KW-0676">Redox-active center</keyword>
<dbReference type="EMBL" id="CP019344">
    <property type="protein sequence ID" value="ARN77895.1"/>
    <property type="molecule type" value="Genomic_DNA"/>
</dbReference>
<name>A0A1W6MJW1_9FLAO</name>
<accession>A0A1W6MJW1</accession>
<dbReference type="GO" id="GO:0015035">
    <property type="term" value="F:protein-disulfide reductase activity"/>
    <property type="evidence" value="ECO:0007669"/>
    <property type="project" value="TreeGrafter"/>
</dbReference>
<protein>
    <recommendedName>
        <fullName evidence="5">Thioredoxin-like fold domain-containing protein</fullName>
    </recommendedName>
</protein>
<evidence type="ECO:0000256" key="2">
    <source>
        <dbReference type="SAM" id="SignalP"/>
    </source>
</evidence>
<evidence type="ECO:0000313" key="4">
    <source>
        <dbReference type="Proteomes" id="UP000193431"/>
    </source>
</evidence>
<dbReference type="SUPFAM" id="SSF52833">
    <property type="entry name" value="Thioredoxin-like"/>
    <property type="match status" value="1"/>
</dbReference>
<feature type="chain" id="PRO_5012619502" description="Thioredoxin-like fold domain-containing protein" evidence="2">
    <location>
        <begin position="24"/>
        <end position="172"/>
    </location>
</feature>
<reference evidence="3 4" key="1">
    <citation type="submission" date="2016-11" db="EMBL/GenBank/DDBJ databases">
        <title>Trade-off between light-utilization and light-protection in marine flavobacteria.</title>
        <authorList>
            <person name="Kumagai Y."/>
        </authorList>
    </citation>
    <scope>NUCLEOTIDE SEQUENCE [LARGE SCALE GENOMIC DNA]</scope>
    <source>
        <strain evidence="3 4">JCM 13191</strain>
    </source>
</reference>
<dbReference type="AlphaFoldDB" id="A0A1W6MJW1"/>
<dbReference type="RefSeq" id="WP_085766692.1">
    <property type="nucleotide sequence ID" value="NZ_CP019344.1"/>
</dbReference>
<dbReference type="OrthoDB" id="9811036at2"/>
<evidence type="ECO:0008006" key="5">
    <source>
        <dbReference type="Google" id="ProtNLM"/>
    </source>
</evidence>
<keyword evidence="4" id="KW-1185">Reference proteome</keyword>
<keyword evidence="2" id="KW-0732">Signal</keyword>
<dbReference type="InterPro" id="IPR017937">
    <property type="entry name" value="Thioredoxin_CS"/>
</dbReference>
<dbReference type="PROSITE" id="PS00194">
    <property type="entry name" value="THIOREDOXIN_1"/>
    <property type="match status" value="1"/>
</dbReference>
<dbReference type="Proteomes" id="UP000193431">
    <property type="component" value="Chromosome"/>
</dbReference>
<evidence type="ECO:0000313" key="3">
    <source>
        <dbReference type="EMBL" id="ARN77895.1"/>
    </source>
</evidence>
<evidence type="ECO:0000256" key="1">
    <source>
        <dbReference type="ARBA" id="ARBA00023284"/>
    </source>
</evidence>
<feature type="signal peptide" evidence="2">
    <location>
        <begin position="1"/>
        <end position="23"/>
    </location>
</feature>
<dbReference type="InterPro" id="IPR036249">
    <property type="entry name" value="Thioredoxin-like_sf"/>
</dbReference>